<evidence type="ECO:0000313" key="3">
    <source>
        <dbReference type="EMBL" id="KAJ8561367.1"/>
    </source>
</evidence>
<proteinExistence type="inferred from homology"/>
<keyword evidence="2" id="KW-0808">Transferase</keyword>
<accession>A0A9Q1MJ49</accession>
<reference evidence="4" key="1">
    <citation type="journal article" date="2023" name="Proc. Natl. Acad. Sci. U.S.A.">
        <title>Genomic and structural basis for evolution of tropane alkaloid biosynthesis.</title>
        <authorList>
            <person name="Wanga Y.-J."/>
            <person name="Taina T."/>
            <person name="Yua J.-Y."/>
            <person name="Lia J."/>
            <person name="Xua B."/>
            <person name="Chenc J."/>
            <person name="D'Auriad J.C."/>
            <person name="Huanga J.-P."/>
            <person name="Huanga S.-X."/>
        </authorList>
    </citation>
    <scope>NUCLEOTIDE SEQUENCE [LARGE SCALE GENOMIC DNA]</scope>
    <source>
        <strain evidence="4">cv. KIB-2019</strain>
    </source>
</reference>
<name>A0A9Q1MJ49_9SOLA</name>
<dbReference type="PANTHER" id="PTHR48047">
    <property type="entry name" value="GLYCOSYLTRANSFERASE"/>
    <property type="match status" value="1"/>
</dbReference>
<dbReference type="InterPro" id="IPR002213">
    <property type="entry name" value="UDP_glucos_trans"/>
</dbReference>
<sequence length="151" mass="16781">MLTNKGLIVRGWVPQRKILNHPATGAFMTHCGRNSTLESLTAGVPMLTWPLFTQQFYSEKLAEVLGCGLGIGAEVWHISFDIKDTVVKTEKLEASMKMLMNTSGESEKIKSRTKDVEAMIKRAVEKGGSSYNHLPTLIEKLKCHVFGTLED</sequence>
<dbReference type="Pfam" id="PF00201">
    <property type="entry name" value="UDPGT"/>
    <property type="match status" value="1"/>
</dbReference>
<keyword evidence="4" id="KW-1185">Reference proteome</keyword>
<dbReference type="PANTHER" id="PTHR48047:SF64">
    <property type="entry name" value="UDP-GLYCOSYLTRANSFERASES DOMAIN-CONTAINING PROTEIN"/>
    <property type="match status" value="1"/>
</dbReference>
<protein>
    <submittedName>
        <fullName evidence="3">Uncharacterized protein</fullName>
    </submittedName>
</protein>
<dbReference type="Gene3D" id="3.40.50.2000">
    <property type="entry name" value="Glycogen Phosphorylase B"/>
    <property type="match status" value="2"/>
</dbReference>
<dbReference type="SUPFAM" id="SSF53756">
    <property type="entry name" value="UDP-Glycosyltransferase/glycogen phosphorylase"/>
    <property type="match status" value="1"/>
</dbReference>
<evidence type="ECO:0000313" key="4">
    <source>
        <dbReference type="Proteomes" id="UP001152561"/>
    </source>
</evidence>
<dbReference type="CDD" id="cd03784">
    <property type="entry name" value="GT1_Gtf-like"/>
    <property type="match status" value="1"/>
</dbReference>
<evidence type="ECO:0000256" key="1">
    <source>
        <dbReference type="ARBA" id="ARBA00009995"/>
    </source>
</evidence>
<gene>
    <name evidence="3" type="ORF">K7X08_027557</name>
</gene>
<organism evidence="3 4">
    <name type="scientific">Anisodus acutangulus</name>
    <dbReference type="NCBI Taxonomy" id="402998"/>
    <lineage>
        <taxon>Eukaryota</taxon>
        <taxon>Viridiplantae</taxon>
        <taxon>Streptophyta</taxon>
        <taxon>Embryophyta</taxon>
        <taxon>Tracheophyta</taxon>
        <taxon>Spermatophyta</taxon>
        <taxon>Magnoliopsida</taxon>
        <taxon>eudicotyledons</taxon>
        <taxon>Gunneridae</taxon>
        <taxon>Pentapetalae</taxon>
        <taxon>asterids</taxon>
        <taxon>lamiids</taxon>
        <taxon>Solanales</taxon>
        <taxon>Solanaceae</taxon>
        <taxon>Solanoideae</taxon>
        <taxon>Hyoscyameae</taxon>
        <taxon>Anisodus</taxon>
    </lineage>
</organism>
<dbReference type="OrthoDB" id="1642874at2759"/>
<comment type="caution">
    <text evidence="3">The sequence shown here is derived from an EMBL/GenBank/DDBJ whole genome shotgun (WGS) entry which is preliminary data.</text>
</comment>
<dbReference type="GO" id="GO:0035251">
    <property type="term" value="F:UDP-glucosyltransferase activity"/>
    <property type="evidence" value="ECO:0007669"/>
    <property type="project" value="TreeGrafter"/>
</dbReference>
<comment type="similarity">
    <text evidence="1">Belongs to the UDP-glycosyltransferase family.</text>
</comment>
<dbReference type="Proteomes" id="UP001152561">
    <property type="component" value="Unassembled WGS sequence"/>
</dbReference>
<evidence type="ECO:0000256" key="2">
    <source>
        <dbReference type="ARBA" id="ARBA00022679"/>
    </source>
</evidence>
<dbReference type="EMBL" id="JAJAGQ010000006">
    <property type="protein sequence ID" value="KAJ8561367.1"/>
    <property type="molecule type" value="Genomic_DNA"/>
</dbReference>
<dbReference type="AlphaFoldDB" id="A0A9Q1MJ49"/>